<protein>
    <submittedName>
        <fullName evidence="2">Alpha/beta hydrolase</fullName>
    </submittedName>
</protein>
<gene>
    <name evidence="2" type="ORF">GYA93_09020</name>
</gene>
<comment type="caution">
    <text evidence="2">The sequence shown here is derived from an EMBL/GenBank/DDBJ whole genome shotgun (WGS) entry which is preliminary data.</text>
</comment>
<dbReference type="EMBL" id="JAADZU010000023">
    <property type="protein sequence ID" value="NDK89717.1"/>
    <property type="molecule type" value="Genomic_DNA"/>
</dbReference>
<proteinExistence type="predicted"/>
<dbReference type="InterPro" id="IPR050266">
    <property type="entry name" value="AB_hydrolase_sf"/>
</dbReference>
<name>A0A7K3LQB0_9ACTN</name>
<accession>A0A7K3LQB0</accession>
<evidence type="ECO:0000313" key="2">
    <source>
        <dbReference type="EMBL" id="NDK89717.1"/>
    </source>
</evidence>
<sequence>MTTLDLYFETYGADHAGVPPLMLIHGGAGTIGAHWGAAIPVLSQTRRVIGVELQGHGHTPHTDRPYTFENSAGDIIALIEKLGVGPVDLGAFSSGGPAALHVAQNRPDLIRRLVIASSFCRRDGLLDGFWDGFDDANIASLPPALRAAYEEIDPDPDDLTRMFELDVSLMRGFVDVDDDAMRAITCPTLFVSGRTDVVLPSHTQQMAELVPNAWSLILPAGHGDYLGAVEAGGELGPVGRTFLGVVDAFLGPDLA</sequence>
<organism evidence="2 3">
    <name type="scientific">Gordonia desulfuricans</name>
    <dbReference type="NCBI Taxonomy" id="89051"/>
    <lineage>
        <taxon>Bacteria</taxon>
        <taxon>Bacillati</taxon>
        <taxon>Actinomycetota</taxon>
        <taxon>Actinomycetes</taxon>
        <taxon>Mycobacteriales</taxon>
        <taxon>Gordoniaceae</taxon>
        <taxon>Gordonia</taxon>
    </lineage>
</organism>
<keyword evidence="2" id="KW-0378">Hydrolase</keyword>
<dbReference type="Pfam" id="PF00561">
    <property type="entry name" value="Abhydrolase_1"/>
    <property type="match status" value="1"/>
</dbReference>
<evidence type="ECO:0000259" key="1">
    <source>
        <dbReference type="Pfam" id="PF00561"/>
    </source>
</evidence>
<dbReference type="GO" id="GO:0016787">
    <property type="term" value="F:hydrolase activity"/>
    <property type="evidence" value="ECO:0007669"/>
    <property type="project" value="UniProtKB-KW"/>
</dbReference>
<feature type="domain" description="AB hydrolase-1" evidence="1">
    <location>
        <begin position="19"/>
        <end position="118"/>
    </location>
</feature>
<dbReference type="RefSeq" id="WP_059036710.1">
    <property type="nucleotide sequence ID" value="NZ_JAADZU010000023.1"/>
</dbReference>
<dbReference type="InterPro" id="IPR000073">
    <property type="entry name" value="AB_hydrolase_1"/>
</dbReference>
<dbReference type="PANTHER" id="PTHR43798">
    <property type="entry name" value="MONOACYLGLYCEROL LIPASE"/>
    <property type="match status" value="1"/>
</dbReference>
<dbReference type="PANTHER" id="PTHR43798:SF33">
    <property type="entry name" value="HYDROLASE, PUTATIVE (AFU_ORTHOLOGUE AFUA_2G14860)-RELATED"/>
    <property type="match status" value="1"/>
</dbReference>
<dbReference type="AlphaFoldDB" id="A0A7K3LQB0"/>
<dbReference type="SUPFAM" id="SSF53474">
    <property type="entry name" value="alpha/beta-Hydrolases"/>
    <property type="match status" value="1"/>
</dbReference>
<keyword evidence="3" id="KW-1185">Reference proteome</keyword>
<dbReference type="GO" id="GO:0016020">
    <property type="term" value="C:membrane"/>
    <property type="evidence" value="ECO:0007669"/>
    <property type="project" value="TreeGrafter"/>
</dbReference>
<reference evidence="2 3" key="1">
    <citation type="submission" date="2020-01" db="EMBL/GenBank/DDBJ databases">
        <title>Investigation of new actinobacteria for the biodesulphurisation of diesel fuel.</title>
        <authorList>
            <person name="Athi Narayanan S.M."/>
        </authorList>
    </citation>
    <scope>NUCLEOTIDE SEQUENCE [LARGE SCALE GENOMIC DNA]</scope>
    <source>
        <strain evidence="2 3">213E</strain>
    </source>
</reference>
<evidence type="ECO:0000313" key="3">
    <source>
        <dbReference type="Proteomes" id="UP000466307"/>
    </source>
</evidence>
<dbReference type="InterPro" id="IPR029058">
    <property type="entry name" value="AB_hydrolase_fold"/>
</dbReference>
<dbReference type="Gene3D" id="3.40.50.1820">
    <property type="entry name" value="alpha/beta hydrolase"/>
    <property type="match status" value="1"/>
</dbReference>
<dbReference type="Proteomes" id="UP000466307">
    <property type="component" value="Unassembled WGS sequence"/>
</dbReference>